<sequence>MEHGILSIEATYNNTKVLLCDGKGNPVLWSSSGSLGFKGAKKGTPFAAAKVGELLAEKAEGMGLKEIDVVIRGVGSGRESAMRAFASRGFSINSIKDKTPVPHNGPRPEKPRRV</sequence>
<dbReference type="AlphaFoldDB" id="A0A1G2QK12"/>
<evidence type="ECO:0000256" key="6">
    <source>
        <dbReference type="RuleBase" id="RU003629"/>
    </source>
</evidence>
<comment type="subunit">
    <text evidence="5">Part of the 30S ribosomal subunit. Interacts with proteins S7 and S18. Binds to IF-3.</text>
</comment>
<dbReference type="STRING" id="1802440.A2569_00455"/>
<dbReference type="GO" id="GO:0006412">
    <property type="term" value="P:translation"/>
    <property type="evidence" value="ECO:0007669"/>
    <property type="project" value="UniProtKB-UniRule"/>
</dbReference>
<gene>
    <name evidence="5" type="primary">rpsK</name>
    <name evidence="8" type="ORF">A2569_00455</name>
</gene>
<dbReference type="EMBL" id="MHTL01000010">
    <property type="protein sequence ID" value="OHA60743.1"/>
    <property type="molecule type" value="Genomic_DNA"/>
</dbReference>
<dbReference type="InterPro" id="IPR018102">
    <property type="entry name" value="Ribosomal_uS11_CS"/>
</dbReference>
<dbReference type="Pfam" id="PF00411">
    <property type="entry name" value="Ribosomal_S11"/>
    <property type="match status" value="1"/>
</dbReference>
<dbReference type="GO" id="GO:0003735">
    <property type="term" value="F:structural constituent of ribosome"/>
    <property type="evidence" value="ECO:0007669"/>
    <property type="project" value="InterPro"/>
</dbReference>
<dbReference type="GO" id="GO:0019843">
    <property type="term" value="F:rRNA binding"/>
    <property type="evidence" value="ECO:0007669"/>
    <property type="project" value="UniProtKB-UniRule"/>
</dbReference>
<evidence type="ECO:0000313" key="9">
    <source>
        <dbReference type="Proteomes" id="UP000177090"/>
    </source>
</evidence>
<evidence type="ECO:0000256" key="7">
    <source>
        <dbReference type="SAM" id="MobiDB-lite"/>
    </source>
</evidence>
<comment type="caution">
    <text evidence="8">The sequence shown here is derived from an EMBL/GenBank/DDBJ whole genome shotgun (WGS) entry which is preliminary data.</text>
</comment>
<feature type="region of interest" description="Disordered" evidence="7">
    <location>
        <begin position="94"/>
        <end position="114"/>
    </location>
</feature>
<proteinExistence type="inferred from homology"/>
<protein>
    <recommendedName>
        <fullName evidence="4 5">Small ribosomal subunit protein uS11</fullName>
    </recommendedName>
</protein>
<evidence type="ECO:0000256" key="3">
    <source>
        <dbReference type="ARBA" id="ARBA00023274"/>
    </source>
</evidence>
<dbReference type="Proteomes" id="UP000177090">
    <property type="component" value="Unassembled WGS sequence"/>
</dbReference>
<dbReference type="PANTHER" id="PTHR11759">
    <property type="entry name" value="40S RIBOSOMAL PROTEIN S14/30S RIBOSOMAL PROTEIN S11"/>
    <property type="match status" value="1"/>
</dbReference>
<dbReference type="GO" id="GO:1990904">
    <property type="term" value="C:ribonucleoprotein complex"/>
    <property type="evidence" value="ECO:0007669"/>
    <property type="project" value="UniProtKB-KW"/>
</dbReference>
<name>A0A1G2QK12_9BACT</name>
<dbReference type="PROSITE" id="PS00054">
    <property type="entry name" value="RIBOSOMAL_S11"/>
    <property type="match status" value="1"/>
</dbReference>
<evidence type="ECO:0000256" key="4">
    <source>
        <dbReference type="ARBA" id="ARBA00035160"/>
    </source>
</evidence>
<dbReference type="InterPro" id="IPR001971">
    <property type="entry name" value="Ribosomal_uS11"/>
</dbReference>
<comment type="similarity">
    <text evidence="1 5 6">Belongs to the universal ribosomal protein uS11 family.</text>
</comment>
<keyword evidence="5" id="KW-0694">RNA-binding</keyword>
<dbReference type="HAMAP" id="MF_01310">
    <property type="entry name" value="Ribosomal_uS11"/>
    <property type="match status" value="1"/>
</dbReference>
<dbReference type="GO" id="GO:0005840">
    <property type="term" value="C:ribosome"/>
    <property type="evidence" value="ECO:0007669"/>
    <property type="project" value="UniProtKB-KW"/>
</dbReference>
<keyword evidence="3 5" id="KW-0687">Ribonucleoprotein</keyword>
<organism evidence="8 9">
    <name type="scientific">Candidatus Vogelbacteria bacterium RIFOXYD1_FULL_51_18</name>
    <dbReference type="NCBI Taxonomy" id="1802440"/>
    <lineage>
        <taxon>Bacteria</taxon>
        <taxon>Candidatus Vogeliibacteriota</taxon>
    </lineage>
</organism>
<dbReference type="InterPro" id="IPR036967">
    <property type="entry name" value="Ribosomal_uS11_sf"/>
</dbReference>
<dbReference type="Gene3D" id="3.30.420.80">
    <property type="entry name" value="Ribosomal protein S11"/>
    <property type="match status" value="1"/>
</dbReference>
<accession>A0A1G2QK12</accession>
<feature type="compositionally biased region" description="Basic and acidic residues" evidence="7">
    <location>
        <begin position="95"/>
        <end position="114"/>
    </location>
</feature>
<keyword evidence="2 5" id="KW-0689">Ribosomal protein</keyword>
<dbReference type="NCBIfam" id="NF003698">
    <property type="entry name" value="PRK05309.1"/>
    <property type="match status" value="1"/>
</dbReference>
<dbReference type="SUPFAM" id="SSF53137">
    <property type="entry name" value="Translational machinery components"/>
    <property type="match status" value="1"/>
</dbReference>
<reference evidence="8 9" key="1">
    <citation type="journal article" date="2016" name="Nat. Commun.">
        <title>Thousands of microbial genomes shed light on interconnected biogeochemical processes in an aquifer system.</title>
        <authorList>
            <person name="Anantharaman K."/>
            <person name="Brown C.T."/>
            <person name="Hug L.A."/>
            <person name="Sharon I."/>
            <person name="Castelle C.J."/>
            <person name="Probst A.J."/>
            <person name="Thomas B.C."/>
            <person name="Singh A."/>
            <person name="Wilkins M.J."/>
            <person name="Karaoz U."/>
            <person name="Brodie E.L."/>
            <person name="Williams K.H."/>
            <person name="Hubbard S.S."/>
            <person name="Banfield J.F."/>
        </authorList>
    </citation>
    <scope>NUCLEOTIDE SEQUENCE [LARGE SCALE GENOMIC DNA]</scope>
</reference>
<comment type="function">
    <text evidence="5">Located on the platform of the 30S subunit, it bridges several disparate RNA helices of the 16S rRNA. Forms part of the Shine-Dalgarno cleft in the 70S ribosome.</text>
</comment>
<dbReference type="PIRSF" id="PIRSF002131">
    <property type="entry name" value="Ribosomal_S11"/>
    <property type="match status" value="1"/>
</dbReference>
<evidence type="ECO:0000256" key="1">
    <source>
        <dbReference type="ARBA" id="ARBA00006194"/>
    </source>
</evidence>
<evidence type="ECO:0000256" key="2">
    <source>
        <dbReference type="ARBA" id="ARBA00022980"/>
    </source>
</evidence>
<keyword evidence="5" id="KW-0699">rRNA-binding</keyword>
<evidence type="ECO:0000256" key="5">
    <source>
        <dbReference type="HAMAP-Rule" id="MF_01310"/>
    </source>
</evidence>
<evidence type="ECO:0000313" key="8">
    <source>
        <dbReference type="EMBL" id="OHA60743.1"/>
    </source>
</evidence>